<dbReference type="InterPro" id="IPR038706">
    <property type="entry name" value="Type_VI_SciN-like_sf"/>
</dbReference>
<feature type="signal peptide" evidence="1">
    <location>
        <begin position="1"/>
        <end position="24"/>
    </location>
</feature>
<proteinExistence type="predicted"/>
<sequence length="148" mass="16617">MFYKKSLFFLLPLLFCACSSVVSIKINNKENSNLNKRNDDVPVTVIVYQLKDIKKFEEASDIDLATREDGVLGKDKLDSIKTQIAPKDNIIAIKVDNGEVPYVGVLVLFANNTKKVTKIWAKTKDANGFGSGKYLKFEISKKGIKRIE</sequence>
<dbReference type="NCBIfam" id="TIGR03352">
    <property type="entry name" value="VI_chp_3"/>
    <property type="match status" value="1"/>
</dbReference>
<evidence type="ECO:0000256" key="1">
    <source>
        <dbReference type="SAM" id="SignalP"/>
    </source>
</evidence>
<dbReference type="Pfam" id="PF12790">
    <property type="entry name" value="T6SS-SciN"/>
    <property type="match status" value="1"/>
</dbReference>
<name>A0ABY2THU8_9BACT</name>
<evidence type="ECO:0000313" key="3">
    <source>
        <dbReference type="Proteomes" id="UP000309584"/>
    </source>
</evidence>
<protein>
    <submittedName>
        <fullName evidence="2">Type VI secretion system lipoprotein TssJ</fullName>
    </submittedName>
</protein>
<keyword evidence="3" id="KW-1185">Reference proteome</keyword>
<evidence type="ECO:0000313" key="2">
    <source>
        <dbReference type="EMBL" id="TKX33679.1"/>
    </source>
</evidence>
<organism evidence="2 3">
    <name type="scientific">Campylobacter taeniopygiae</name>
    <dbReference type="NCBI Taxonomy" id="2510188"/>
    <lineage>
        <taxon>Bacteria</taxon>
        <taxon>Pseudomonadati</taxon>
        <taxon>Campylobacterota</taxon>
        <taxon>Epsilonproteobacteria</taxon>
        <taxon>Campylobacterales</taxon>
        <taxon>Campylobacteraceae</taxon>
        <taxon>Campylobacter</taxon>
    </lineage>
</organism>
<dbReference type="RefSeq" id="WP_137624103.1">
    <property type="nucleotide sequence ID" value="NZ_NXLY01000010.1"/>
</dbReference>
<dbReference type="Proteomes" id="UP000309584">
    <property type="component" value="Unassembled WGS sequence"/>
</dbReference>
<gene>
    <name evidence="2" type="primary">tssJ</name>
    <name evidence="2" type="ORF">CQA75_05900</name>
</gene>
<keyword evidence="2" id="KW-0449">Lipoprotein</keyword>
<keyword evidence="1" id="KW-0732">Signal</keyword>
<comment type="caution">
    <text evidence="2">The sequence shown here is derived from an EMBL/GenBank/DDBJ whole genome shotgun (WGS) entry which is preliminary data.</text>
</comment>
<feature type="chain" id="PRO_5045109855" evidence="1">
    <location>
        <begin position="25"/>
        <end position="148"/>
    </location>
</feature>
<accession>A0ABY2THU8</accession>
<dbReference type="Gene3D" id="2.60.40.4150">
    <property type="entry name" value="Type VI secretion system, lipoprotein SciN"/>
    <property type="match status" value="1"/>
</dbReference>
<reference evidence="2 3" key="1">
    <citation type="submission" date="2018-05" db="EMBL/GenBank/DDBJ databases">
        <title>Novel Campyloabacter and Helicobacter Species and Strains.</title>
        <authorList>
            <person name="Mannion A.J."/>
            <person name="Shen Z."/>
            <person name="Fox J.G."/>
        </authorList>
    </citation>
    <scope>NUCLEOTIDE SEQUENCE [LARGE SCALE GENOMIC DNA]</scope>
    <source>
        <strain evidence="3">MIT10-5678</strain>
    </source>
</reference>
<dbReference type="InterPro" id="IPR017734">
    <property type="entry name" value="T6SS_SciN"/>
</dbReference>
<dbReference type="PROSITE" id="PS51257">
    <property type="entry name" value="PROKAR_LIPOPROTEIN"/>
    <property type="match status" value="1"/>
</dbReference>
<dbReference type="EMBL" id="NXLY01000010">
    <property type="protein sequence ID" value="TKX33679.1"/>
    <property type="molecule type" value="Genomic_DNA"/>
</dbReference>